<dbReference type="GO" id="GO:0016884">
    <property type="term" value="F:carbon-nitrogen ligase activity, with glutamine as amido-N-donor"/>
    <property type="evidence" value="ECO:0007669"/>
    <property type="project" value="UniProtKB-UniRule"/>
</dbReference>
<dbReference type="Gene3D" id="1.10.1510.10">
    <property type="entry name" value="Uncharacterised protein YqeY/AIM41 PF09424, N-terminal domain"/>
    <property type="match status" value="1"/>
</dbReference>
<dbReference type="Pfam" id="PF09424">
    <property type="entry name" value="YqeY"/>
    <property type="match status" value="1"/>
</dbReference>
<dbReference type="GO" id="GO:0005739">
    <property type="term" value="C:mitochondrion"/>
    <property type="evidence" value="ECO:0007669"/>
    <property type="project" value="UniProtKB-SubCell"/>
</dbReference>
<keyword evidence="3" id="KW-1185">Reference proteome</keyword>
<dbReference type="InterPro" id="IPR019004">
    <property type="entry name" value="YqeY/Aim41"/>
</dbReference>
<dbReference type="AlphaFoldDB" id="A0AAD7EV64"/>
<evidence type="ECO:0000256" key="1">
    <source>
        <dbReference type="RuleBase" id="RU365099"/>
    </source>
</evidence>
<dbReference type="PANTHER" id="PTHR28055">
    <property type="entry name" value="ALTERED INHERITANCE OF MITOCHONDRIA PROTEIN 41, MITOCHONDRIAL"/>
    <property type="match status" value="1"/>
</dbReference>
<dbReference type="InterPro" id="IPR042184">
    <property type="entry name" value="YqeY/Aim41_N"/>
</dbReference>
<comment type="subcellular location">
    <subcellularLocation>
        <location evidence="1">Mitochondrion</location>
    </subcellularLocation>
</comment>
<accession>A0AAD7EV64</accession>
<dbReference type="SUPFAM" id="SSF89095">
    <property type="entry name" value="GatB/YqeY motif"/>
    <property type="match status" value="1"/>
</dbReference>
<dbReference type="InterPro" id="IPR003789">
    <property type="entry name" value="Asn/Gln_tRNA_amidoTrase-B-like"/>
</dbReference>
<sequence length="178" mass="19195">MAARLAASFRRPVLQLCRAYSAPASPASDVRAELTAAVKSAMKNKDTKTSITLRAVLAEVYSADKNATQPIDSSAVLSILKKAAVRRTDAAAQYTAAGRPELAEKETSEANLLLQFLPPTLSSAEIDDALRKILADMPSDAQKRPGNVFKVFYTVVDKSTVDAEMVKRRLNALLSTLN</sequence>
<name>A0AAD7EV64_9AGAR</name>
<proteinExistence type="inferred from homology"/>
<evidence type="ECO:0000313" key="2">
    <source>
        <dbReference type="EMBL" id="KAJ7350259.1"/>
    </source>
</evidence>
<organism evidence="2 3">
    <name type="scientific">Mycena albidolilacea</name>
    <dbReference type="NCBI Taxonomy" id="1033008"/>
    <lineage>
        <taxon>Eukaryota</taxon>
        <taxon>Fungi</taxon>
        <taxon>Dikarya</taxon>
        <taxon>Basidiomycota</taxon>
        <taxon>Agaricomycotina</taxon>
        <taxon>Agaricomycetes</taxon>
        <taxon>Agaricomycetidae</taxon>
        <taxon>Agaricales</taxon>
        <taxon>Marasmiineae</taxon>
        <taxon>Mycenaceae</taxon>
        <taxon>Mycena</taxon>
    </lineage>
</organism>
<protein>
    <recommendedName>
        <fullName evidence="1">Altered inheritance of mitochondria protein 41</fullName>
    </recommendedName>
</protein>
<evidence type="ECO:0000313" key="3">
    <source>
        <dbReference type="Proteomes" id="UP001218218"/>
    </source>
</evidence>
<keyword evidence="1" id="KW-0496">Mitochondrion</keyword>
<dbReference type="PANTHER" id="PTHR28055:SF1">
    <property type="entry name" value="ALTERED INHERITANCE OF MITOCHONDRIA PROTEIN 41, MITOCHONDRIAL"/>
    <property type="match status" value="1"/>
</dbReference>
<comment type="caution">
    <text evidence="2">The sequence shown here is derived from an EMBL/GenBank/DDBJ whole genome shotgun (WGS) entry which is preliminary data.</text>
</comment>
<dbReference type="Proteomes" id="UP001218218">
    <property type="component" value="Unassembled WGS sequence"/>
</dbReference>
<comment type="similarity">
    <text evidence="1">Belongs to the AIM41 family.</text>
</comment>
<gene>
    <name evidence="1" type="primary">AIM41</name>
    <name evidence="2" type="ORF">DFH08DRAFT_104897</name>
</gene>
<reference evidence="2" key="1">
    <citation type="submission" date="2023-03" db="EMBL/GenBank/DDBJ databases">
        <title>Massive genome expansion in bonnet fungi (Mycena s.s.) driven by repeated elements and novel gene families across ecological guilds.</title>
        <authorList>
            <consortium name="Lawrence Berkeley National Laboratory"/>
            <person name="Harder C.B."/>
            <person name="Miyauchi S."/>
            <person name="Viragh M."/>
            <person name="Kuo A."/>
            <person name="Thoen E."/>
            <person name="Andreopoulos B."/>
            <person name="Lu D."/>
            <person name="Skrede I."/>
            <person name="Drula E."/>
            <person name="Henrissat B."/>
            <person name="Morin E."/>
            <person name="Kohler A."/>
            <person name="Barry K."/>
            <person name="LaButti K."/>
            <person name="Morin E."/>
            <person name="Salamov A."/>
            <person name="Lipzen A."/>
            <person name="Mereny Z."/>
            <person name="Hegedus B."/>
            <person name="Baldrian P."/>
            <person name="Stursova M."/>
            <person name="Weitz H."/>
            <person name="Taylor A."/>
            <person name="Grigoriev I.V."/>
            <person name="Nagy L.G."/>
            <person name="Martin F."/>
            <person name="Kauserud H."/>
        </authorList>
    </citation>
    <scope>NUCLEOTIDE SEQUENCE</scope>
    <source>
        <strain evidence="2">CBHHK002</strain>
    </source>
</reference>
<dbReference type="EMBL" id="JARIHO010000014">
    <property type="protein sequence ID" value="KAJ7350259.1"/>
    <property type="molecule type" value="Genomic_DNA"/>
</dbReference>